<evidence type="ECO:0000256" key="1">
    <source>
        <dbReference type="SAM" id="SignalP"/>
    </source>
</evidence>
<gene>
    <name evidence="2" type="ORF">CSKR_201570</name>
</gene>
<reference evidence="2 3" key="2">
    <citation type="journal article" date="2021" name="Genomics">
        <title>High-quality reference genome for Clonorchis sinensis.</title>
        <authorList>
            <person name="Young N.D."/>
            <person name="Stroehlein A.J."/>
            <person name="Kinkar L."/>
            <person name="Wang T."/>
            <person name="Sohn W.M."/>
            <person name="Chang B.C.H."/>
            <person name="Kaur P."/>
            <person name="Weisz D."/>
            <person name="Dudchenko O."/>
            <person name="Aiden E.L."/>
            <person name="Korhonen P.K."/>
            <person name="Gasser R.B."/>
        </authorList>
    </citation>
    <scope>NUCLEOTIDE SEQUENCE [LARGE SCALE GENOMIC DNA]</scope>
    <source>
        <strain evidence="2">Cs-k2</strain>
    </source>
</reference>
<dbReference type="AlphaFoldDB" id="A0A8T1MRL6"/>
<proteinExistence type="predicted"/>
<reference evidence="2 3" key="1">
    <citation type="journal article" date="2018" name="Biotechnol. Adv.">
        <title>Improved genomic resources and new bioinformatic workflow for the carcinogenic parasite Clonorchis sinensis: Biotechnological implications.</title>
        <authorList>
            <person name="Wang D."/>
            <person name="Korhonen P.K."/>
            <person name="Gasser R.B."/>
            <person name="Young N.D."/>
        </authorList>
    </citation>
    <scope>NUCLEOTIDE SEQUENCE [LARGE SCALE GENOMIC DNA]</scope>
    <source>
        <strain evidence="2">Cs-k2</strain>
    </source>
</reference>
<keyword evidence="1" id="KW-0732">Signal</keyword>
<keyword evidence="3" id="KW-1185">Reference proteome</keyword>
<sequence>MYARIMFAVYLGICFCILADGGRLFLSEAEVKSASFQKVLALANQECNKVINHTYWFAEDEDVKGIKQQVAVVRNRNLVFCSFFSRTLTSIAFSKYTCYSSSDLVNL</sequence>
<comment type="caution">
    <text evidence="2">The sequence shown here is derived from an EMBL/GenBank/DDBJ whole genome shotgun (WGS) entry which is preliminary data.</text>
</comment>
<dbReference type="EMBL" id="NIRI02000042">
    <property type="protein sequence ID" value="KAG5452014.1"/>
    <property type="molecule type" value="Genomic_DNA"/>
</dbReference>
<accession>A0A8T1MRL6</accession>
<feature type="signal peptide" evidence="1">
    <location>
        <begin position="1"/>
        <end position="21"/>
    </location>
</feature>
<feature type="chain" id="PRO_5035878883" evidence="1">
    <location>
        <begin position="22"/>
        <end position="107"/>
    </location>
</feature>
<dbReference type="Proteomes" id="UP000286415">
    <property type="component" value="Unassembled WGS sequence"/>
</dbReference>
<evidence type="ECO:0000313" key="3">
    <source>
        <dbReference type="Proteomes" id="UP000286415"/>
    </source>
</evidence>
<organism evidence="2 3">
    <name type="scientific">Clonorchis sinensis</name>
    <name type="common">Chinese liver fluke</name>
    <dbReference type="NCBI Taxonomy" id="79923"/>
    <lineage>
        <taxon>Eukaryota</taxon>
        <taxon>Metazoa</taxon>
        <taxon>Spiralia</taxon>
        <taxon>Lophotrochozoa</taxon>
        <taxon>Platyhelminthes</taxon>
        <taxon>Trematoda</taxon>
        <taxon>Digenea</taxon>
        <taxon>Opisthorchiida</taxon>
        <taxon>Opisthorchiata</taxon>
        <taxon>Opisthorchiidae</taxon>
        <taxon>Clonorchis</taxon>
    </lineage>
</organism>
<evidence type="ECO:0000313" key="2">
    <source>
        <dbReference type="EMBL" id="KAG5452014.1"/>
    </source>
</evidence>
<protein>
    <submittedName>
        <fullName evidence="2">Uncharacterized protein</fullName>
    </submittedName>
</protein>
<name>A0A8T1MRL6_CLOSI</name>